<dbReference type="Gene3D" id="1.10.1240.40">
    <property type="entry name" value="ENT domain"/>
    <property type="match status" value="1"/>
</dbReference>
<keyword evidence="2" id="KW-0539">Nucleus</keyword>
<dbReference type="InterPro" id="IPR014002">
    <property type="entry name" value="Agenet_dom_plant"/>
</dbReference>
<reference evidence="4" key="1">
    <citation type="journal article" date="2014" name="Nat. Commun.">
        <title>The tobacco genome sequence and its comparison with those of tomato and potato.</title>
        <authorList>
            <person name="Sierro N."/>
            <person name="Battey J.N."/>
            <person name="Ouadi S."/>
            <person name="Bakaher N."/>
            <person name="Bovet L."/>
            <person name="Willig A."/>
            <person name="Goepfert S."/>
            <person name="Peitsch M.C."/>
            <person name="Ivanov N.V."/>
        </authorList>
    </citation>
    <scope>NUCLEOTIDE SEQUENCE [LARGE SCALE GENOMIC DNA]</scope>
</reference>
<dbReference type="STRING" id="4097.A0A1S4B6R0"/>
<evidence type="ECO:0000256" key="2">
    <source>
        <dbReference type="ARBA" id="ARBA00023242"/>
    </source>
</evidence>
<evidence type="ECO:0000256" key="1">
    <source>
        <dbReference type="ARBA" id="ARBA00004123"/>
    </source>
</evidence>
<dbReference type="KEGG" id="nta:107805088"/>
<gene>
    <name evidence="5" type="primary">LOC107805088</name>
</gene>
<dbReference type="PANTHER" id="PTHR31917">
    <property type="entry name" value="AGENET DOMAIN-CONTAINING PROTEIN-RELATED"/>
    <property type="match status" value="1"/>
</dbReference>
<dbReference type="RefSeq" id="XP_016484554.1">
    <property type="nucleotide sequence ID" value="XM_016629068.2"/>
</dbReference>
<dbReference type="PANTHER" id="PTHR31917:SF5">
    <property type="entry name" value="OS02G0204500 PROTEIN"/>
    <property type="match status" value="1"/>
</dbReference>
<dbReference type="OMA" id="NGETGCC"/>
<dbReference type="PROSITE" id="PS51138">
    <property type="entry name" value="ENT"/>
    <property type="match status" value="1"/>
</dbReference>
<dbReference type="Proteomes" id="UP000790787">
    <property type="component" value="Chromosome 18"/>
</dbReference>
<protein>
    <submittedName>
        <fullName evidence="5">Uncharacterized protein LOC107805088</fullName>
    </submittedName>
    <submittedName>
        <fullName evidence="5">Uncharacterized protein isoform X1</fullName>
    </submittedName>
</protein>
<dbReference type="InterPro" id="IPR036142">
    <property type="entry name" value="ENT_dom-like_sf"/>
</dbReference>
<keyword evidence="4" id="KW-1185">Reference proteome</keyword>
<dbReference type="Pfam" id="PF03735">
    <property type="entry name" value="ENT"/>
    <property type="match status" value="1"/>
</dbReference>
<dbReference type="Pfam" id="PF05641">
    <property type="entry name" value="Agenet"/>
    <property type="match status" value="1"/>
</dbReference>
<name>A0A1S4B6R0_TOBAC</name>
<reference evidence="5" key="2">
    <citation type="submission" date="2025-08" db="UniProtKB">
        <authorList>
            <consortium name="RefSeq"/>
        </authorList>
    </citation>
    <scope>IDENTIFICATION</scope>
    <source>
        <tissue evidence="5">Leaf</tissue>
    </source>
</reference>
<evidence type="ECO:0000313" key="5">
    <source>
        <dbReference type="RefSeq" id="XP_016484554.1"/>
    </source>
</evidence>
<dbReference type="SMART" id="SM00743">
    <property type="entry name" value="Agenet"/>
    <property type="match status" value="2"/>
</dbReference>
<accession>A0A1S4B6R0</accession>
<dbReference type="InterPro" id="IPR008395">
    <property type="entry name" value="Agenet-like_dom"/>
</dbReference>
<organism evidence="4 5">
    <name type="scientific">Nicotiana tabacum</name>
    <name type="common">Common tobacco</name>
    <dbReference type="NCBI Taxonomy" id="4097"/>
    <lineage>
        <taxon>Eukaryota</taxon>
        <taxon>Viridiplantae</taxon>
        <taxon>Streptophyta</taxon>
        <taxon>Embryophyta</taxon>
        <taxon>Tracheophyta</taxon>
        <taxon>Spermatophyta</taxon>
        <taxon>Magnoliopsida</taxon>
        <taxon>eudicotyledons</taxon>
        <taxon>Gunneridae</taxon>
        <taxon>Pentapetalae</taxon>
        <taxon>asterids</taxon>
        <taxon>lamiids</taxon>
        <taxon>Solanales</taxon>
        <taxon>Solanaceae</taxon>
        <taxon>Nicotianoideae</taxon>
        <taxon>Nicotianeae</taxon>
        <taxon>Nicotiana</taxon>
    </lineage>
</organism>
<evidence type="ECO:0000313" key="4">
    <source>
        <dbReference type="Proteomes" id="UP000790787"/>
    </source>
</evidence>
<sequence>MRFKKGDKVEVMNRAEVPISWRAAEIVSGNGHTCSVRYGSGSPMQSENIEERVSREMIRPCPPVVQCVETWAPGDIVEVYNDCSWKVAIMLSILPRDRYLVRLLSCSLELSIHISGMRDRQNWKDGKWIFIRKGFDQAGTQRSNKISAQDCNRKMKSQPLQLDAHTKVLGETDGLATEGKNRGQESCLISSRSLKRMSPYCSSGVDSLYGNAQKYQAIETDNRRQRAALVTLQEKVDAVAYPRGTLGEKYVHTSINIRSNGFNELEREDLGGVIGFSPRRSLEPSDSDSDACSVGSCSVTSERPNELLGHLLRVSHRVSGCLCSDAESFCGSGPSGYKEKSHNNPPEKELATSVHRLELHAYRCTLVALYAYGPLTWEKEALLTDLRITLHISNDEHLMELKNLISSKGSYYIK</sequence>
<dbReference type="SUPFAM" id="SSF158639">
    <property type="entry name" value="ENT-like"/>
    <property type="match status" value="1"/>
</dbReference>
<dbReference type="SMART" id="SM01191">
    <property type="entry name" value="ENT"/>
    <property type="match status" value="1"/>
</dbReference>
<dbReference type="InterPro" id="IPR005491">
    <property type="entry name" value="ENT_dom"/>
</dbReference>
<comment type="subcellular location">
    <subcellularLocation>
        <location evidence="1">Nucleus</location>
    </subcellularLocation>
</comment>
<dbReference type="RefSeq" id="XP_016484554.1">
    <property type="nucleotide sequence ID" value="XM_016629068.1"/>
</dbReference>
<evidence type="ECO:0000259" key="3">
    <source>
        <dbReference type="PROSITE" id="PS51138"/>
    </source>
</evidence>
<dbReference type="PaxDb" id="4097-A0A1S4B6R0"/>
<feature type="domain" description="ENT" evidence="3">
    <location>
        <begin position="350"/>
        <end position="414"/>
    </location>
</feature>
<dbReference type="OrthoDB" id="663550at2759"/>
<proteinExistence type="predicted"/>
<dbReference type="AlphaFoldDB" id="A0A1S4B6R0"/>
<dbReference type="GO" id="GO:0005634">
    <property type="term" value="C:nucleus"/>
    <property type="evidence" value="ECO:0007669"/>
    <property type="project" value="UniProtKB-SubCell"/>
</dbReference>
<dbReference type="GeneID" id="107805088"/>